<dbReference type="SUPFAM" id="SSF52540">
    <property type="entry name" value="P-loop containing nucleoside triphosphate hydrolases"/>
    <property type="match status" value="1"/>
</dbReference>
<reference evidence="11" key="1">
    <citation type="submission" date="2025-08" db="UniProtKB">
        <authorList>
            <consortium name="RefSeq"/>
        </authorList>
    </citation>
    <scope>IDENTIFICATION</scope>
</reference>
<proteinExistence type="predicted"/>
<keyword evidence="6" id="KW-0520">NAD</keyword>
<evidence type="ECO:0000256" key="8">
    <source>
        <dbReference type="SAM" id="MobiDB-lite"/>
    </source>
</evidence>
<dbReference type="InterPro" id="IPR032675">
    <property type="entry name" value="LRR_dom_sf"/>
</dbReference>
<dbReference type="PANTHER" id="PTHR11017">
    <property type="entry name" value="LEUCINE-RICH REPEAT-CONTAINING PROTEIN"/>
    <property type="match status" value="1"/>
</dbReference>
<dbReference type="Gene3D" id="1.10.8.430">
    <property type="entry name" value="Helical domain of apoptotic protease-activating factors"/>
    <property type="match status" value="1"/>
</dbReference>
<dbReference type="PRINTS" id="PR00364">
    <property type="entry name" value="DISEASERSIST"/>
</dbReference>
<dbReference type="RefSeq" id="XP_021814626.1">
    <property type="nucleotide sequence ID" value="XM_021958934.1"/>
</dbReference>
<dbReference type="SUPFAM" id="SSF52058">
    <property type="entry name" value="L domain-like"/>
    <property type="match status" value="1"/>
</dbReference>
<dbReference type="InterPro" id="IPR058192">
    <property type="entry name" value="WHD_ROQ1-like"/>
</dbReference>
<dbReference type="SUPFAM" id="SSF52047">
    <property type="entry name" value="RNI-like"/>
    <property type="match status" value="1"/>
</dbReference>
<dbReference type="SUPFAM" id="SSF52200">
    <property type="entry name" value="Toll/Interleukin receptor TIR domain"/>
    <property type="match status" value="1"/>
</dbReference>
<dbReference type="Gene3D" id="3.40.50.10140">
    <property type="entry name" value="Toll/interleukin-1 receptor homology (TIR) domain"/>
    <property type="match status" value="1"/>
</dbReference>
<evidence type="ECO:0000256" key="4">
    <source>
        <dbReference type="ARBA" id="ARBA00022801"/>
    </source>
</evidence>
<dbReference type="Proteomes" id="UP000515124">
    <property type="component" value="Unplaced"/>
</dbReference>
<keyword evidence="4" id="KW-0378">Hydrolase</keyword>
<keyword evidence="5" id="KW-0611">Plant defense</keyword>
<keyword evidence="2" id="KW-0433">Leucine-rich repeat</keyword>
<dbReference type="InterPro" id="IPR058546">
    <property type="entry name" value="RPS4B/Roq1-like_LRR"/>
</dbReference>
<dbReference type="GO" id="GO:0006952">
    <property type="term" value="P:defense response"/>
    <property type="evidence" value="ECO:0007669"/>
    <property type="project" value="InterPro"/>
</dbReference>
<evidence type="ECO:0000256" key="7">
    <source>
        <dbReference type="ARBA" id="ARBA00047304"/>
    </source>
</evidence>
<dbReference type="FunFam" id="3.40.50.10140:FF:000007">
    <property type="entry name" value="Disease resistance protein (TIR-NBS-LRR class)"/>
    <property type="match status" value="1"/>
</dbReference>
<evidence type="ECO:0000256" key="1">
    <source>
        <dbReference type="ARBA" id="ARBA00011982"/>
    </source>
</evidence>
<dbReference type="PROSITE" id="PS50104">
    <property type="entry name" value="TIR"/>
    <property type="match status" value="1"/>
</dbReference>
<gene>
    <name evidence="11" type="primary">LOC110757347</name>
</gene>
<feature type="domain" description="TIR" evidence="9">
    <location>
        <begin position="21"/>
        <end position="186"/>
    </location>
</feature>
<evidence type="ECO:0000256" key="6">
    <source>
        <dbReference type="ARBA" id="ARBA00023027"/>
    </source>
</evidence>
<dbReference type="GeneID" id="110757347"/>
<dbReference type="Pfam" id="PF01582">
    <property type="entry name" value="TIR"/>
    <property type="match status" value="1"/>
</dbReference>
<evidence type="ECO:0000313" key="10">
    <source>
        <dbReference type="Proteomes" id="UP000515124"/>
    </source>
</evidence>
<dbReference type="InterPro" id="IPR027417">
    <property type="entry name" value="P-loop_NTPase"/>
</dbReference>
<dbReference type="InterPro" id="IPR002182">
    <property type="entry name" value="NB-ARC"/>
</dbReference>
<dbReference type="InterPro" id="IPR000157">
    <property type="entry name" value="TIR_dom"/>
</dbReference>
<accession>A0A6P5SM14</accession>
<dbReference type="Pfam" id="PF20160">
    <property type="entry name" value="C-JID"/>
    <property type="match status" value="2"/>
</dbReference>
<evidence type="ECO:0000256" key="3">
    <source>
        <dbReference type="ARBA" id="ARBA00022737"/>
    </source>
</evidence>
<dbReference type="Gene3D" id="3.80.10.10">
    <property type="entry name" value="Ribonuclease Inhibitor"/>
    <property type="match status" value="3"/>
</dbReference>
<dbReference type="Gene3D" id="3.40.50.300">
    <property type="entry name" value="P-loop containing nucleotide triphosphate hydrolases"/>
    <property type="match status" value="1"/>
</dbReference>
<evidence type="ECO:0000256" key="2">
    <source>
        <dbReference type="ARBA" id="ARBA00022614"/>
    </source>
</evidence>
<keyword evidence="10" id="KW-1185">Reference proteome</keyword>
<comment type="catalytic activity">
    <reaction evidence="7">
        <text>NAD(+) + H2O = ADP-D-ribose + nicotinamide + H(+)</text>
        <dbReference type="Rhea" id="RHEA:16301"/>
        <dbReference type="ChEBI" id="CHEBI:15377"/>
        <dbReference type="ChEBI" id="CHEBI:15378"/>
        <dbReference type="ChEBI" id="CHEBI:17154"/>
        <dbReference type="ChEBI" id="CHEBI:57540"/>
        <dbReference type="ChEBI" id="CHEBI:57967"/>
        <dbReference type="EC" id="3.2.2.6"/>
    </reaction>
    <physiologicalReaction direction="left-to-right" evidence="7">
        <dbReference type="Rhea" id="RHEA:16302"/>
    </physiologicalReaction>
</comment>
<evidence type="ECO:0000259" key="9">
    <source>
        <dbReference type="PROSITE" id="PS50104"/>
    </source>
</evidence>
<dbReference type="GO" id="GO:0007165">
    <property type="term" value="P:signal transduction"/>
    <property type="evidence" value="ECO:0007669"/>
    <property type="project" value="InterPro"/>
</dbReference>
<dbReference type="InterPro" id="IPR045344">
    <property type="entry name" value="C-JID"/>
</dbReference>
<keyword evidence="3" id="KW-0677">Repeat</keyword>
<dbReference type="Pfam" id="PF23286">
    <property type="entry name" value="LRR_13"/>
    <property type="match status" value="1"/>
</dbReference>
<dbReference type="SMART" id="SM00255">
    <property type="entry name" value="TIR"/>
    <property type="match status" value="1"/>
</dbReference>
<dbReference type="InterPro" id="IPR035897">
    <property type="entry name" value="Toll_tir_struct_dom_sf"/>
</dbReference>
<dbReference type="InterPro" id="IPR042197">
    <property type="entry name" value="Apaf_helical"/>
</dbReference>
<dbReference type="GO" id="GO:0043531">
    <property type="term" value="F:ADP binding"/>
    <property type="evidence" value="ECO:0007669"/>
    <property type="project" value="InterPro"/>
</dbReference>
<dbReference type="KEGG" id="pavi:110757347"/>
<dbReference type="Pfam" id="PF23282">
    <property type="entry name" value="WHD_ROQ1"/>
    <property type="match status" value="1"/>
</dbReference>
<dbReference type="GO" id="GO:0061809">
    <property type="term" value="F:NAD+ nucleosidase activity, cyclic ADP-ribose generating"/>
    <property type="evidence" value="ECO:0007669"/>
    <property type="project" value="UniProtKB-EC"/>
</dbReference>
<dbReference type="Pfam" id="PF00931">
    <property type="entry name" value="NB-ARC"/>
    <property type="match status" value="1"/>
</dbReference>
<sequence>MITQIDIPSSSSSSSPPTPRWTYDVFLSFRGEDTRTNFTDFLYTSLIQKGIFTFRDDEELERGKPIAPKLLKAIEASRYVIVILSRNYANSTWCLDELVKAVECMNLMGQTILPVFYHVDPSDVRKQKANFEEAFSKHEAFKDDTKRVQNWRDALTEVANLSGWHLQDDYESKVIQDIVGKIFTELNQTISSVSTDLVGMDSRVKEMLSCLDMGLHKVCVIGILGIGGIGKTTVARVVYERICAQFEDCSFLANVREVTEKQGLVDLQKQLLSDILLESNVNVHNIYKGISLIRQRLRAKKVLIILDDVDTLEQLEALCHHSWFGSGSRIIITSRDEHLLSTFGVNKMYKVKELNNSEALKLLSQKAFKKEQVGEGYLKLSKNVVEYASGLPLALTVMGSFLFGKSIKEWSSALHRLKENPEKGIIDVLKVSFDALQVTEKKVFLDIACFFKGEDKDRVAKILESGCGYSPDIDIKVLIEKSLITLFGKKLCMHDLIQELGWEIVRQECREDPGKRSRLWLPKDIIPVLAKNKGTDTIEGIFLNLLKQEEIHLNADSFSKMSNLRLLRICNVASPRSIEYLSNELQLLEWHACPLDSLPSNFQSDKLVELKMHSSRVKQLWNGNESWSMLKCIDLSDSQYLIKTPNFTKAPNIEMLVLQGCSRLVDVHPSMGILKQLILLNMRNCKSVKTLPPFISLESLQSLTLSACSRLKRFPEIQGDMKTLLELYLDGTAIEELPSSIERLTGLALLNLGNCKNLFHIPSTIQCLTSLKSLILTGCSELHDIPENLNCVEYLEELDISGTAIRKSWFVVGMKNLKYLSFQGCKDQPSKSWHSLIFNGCWCREEVPTRLLLPNSFSSLTSLAELDLSDCSLMDGEIPNDIGGLFSLKKLNLSGSNFVCLPESISQLSKLEDLKLISCRKLKSLPKKLPLSIRHVNADDCTSLIDFPNKLKVWTSAVSGVTTISSFISSKNQECSTSEREWKYGKIWTPTTVTGCSTIGFVKSDEHQEWKQVDGFVLPTQLLKKDIELLDLRSCTLQSGTPQSEIPEFFSHIVNGGNIEIPIYANMKNDRKWMGVALCALFSAKGNPVVSPTESDSETSNYLYQFQIGTNIFVLVPDPDSDRITDLQMHSHFLCVFYASWLQFPEMLNKSSQMWASFNTSNPCMEVQQCGIHLVYEQDVAVFMQTFMQCAFGTERQPVHQTPLVTGKEDQDIPSDDNPTPSEVDKATSEYGWFNLVDKILRWEKLIPTSPEASIVLLRYLQGLNEMQQPYRFFISGSPAWFNPKKGSSVSIELPPNLPQSNKWMGFALCASVAVDHRHIAKEGFGFSCRLQTDKFNTEIFISSTCIHDKDQLHIIYIPRAHFNEWFVAISSSIISTSFTMDSPGGVHVQICGLRILYQQDLQGFVQAITQCILRSSSDFATNCNEQRVVQDWISLMTLHSRKVETSIRERDISRESSQVTAEEGCEGHFSTPQEWEQFQLMSRQYRNMDWSVAQFACHYSGIKIPNWFTLTQNLHEGLGNSAEIQVPQNLYEDGNWKGIAICAHMSIREHPTIILDTPDSEFTRELFCHLDTNFSGVKFRFVERTNDKAMWLNNACNFSWFIYMPRAQFSESLNQCNLVRVTFGSNSSGLGVHNSALRLVFNKDLEQLIPTLASCRLFSDRQCL</sequence>
<evidence type="ECO:0000313" key="11">
    <source>
        <dbReference type="RefSeq" id="XP_021814626.1"/>
    </source>
</evidence>
<protein>
    <recommendedName>
        <fullName evidence="1">ADP-ribosyl cyclase/cyclic ADP-ribose hydrolase</fullName>
        <ecNumber evidence="1">3.2.2.6</ecNumber>
    </recommendedName>
</protein>
<name>A0A6P5SM14_PRUAV</name>
<feature type="region of interest" description="Disordered" evidence="8">
    <location>
        <begin position="1201"/>
        <end position="1226"/>
    </location>
</feature>
<dbReference type="InterPro" id="IPR044974">
    <property type="entry name" value="Disease_R_plants"/>
</dbReference>
<dbReference type="PANTHER" id="PTHR11017:SF527">
    <property type="entry name" value="TMV RESISTANCE PROTEIN N-LIKE"/>
    <property type="match status" value="1"/>
</dbReference>
<organism evidence="10 11">
    <name type="scientific">Prunus avium</name>
    <name type="common">Cherry</name>
    <name type="synonym">Cerasus avium</name>
    <dbReference type="NCBI Taxonomy" id="42229"/>
    <lineage>
        <taxon>Eukaryota</taxon>
        <taxon>Viridiplantae</taxon>
        <taxon>Streptophyta</taxon>
        <taxon>Embryophyta</taxon>
        <taxon>Tracheophyta</taxon>
        <taxon>Spermatophyta</taxon>
        <taxon>Magnoliopsida</taxon>
        <taxon>eudicotyledons</taxon>
        <taxon>Gunneridae</taxon>
        <taxon>Pentapetalae</taxon>
        <taxon>rosids</taxon>
        <taxon>fabids</taxon>
        <taxon>Rosales</taxon>
        <taxon>Rosaceae</taxon>
        <taxon>Amygdaloideae</taxon>
        <taxon>Amygdaleae</taxon>
        <taxon>Prunus</taxon>
    </lineage>
</organism>
<dbReference type="EC" id="3.2.2.6" evidence="1"/>
<evidence type="ECO:0000256" key="5">
    <source>
        <dbReference type="ARBA" id="ARBA00022821"/>
    </source>
</evidence>